<dbReference type="InterPro" id="IPR005349">
    <property type="entry name" value="TMEM14"/>
</dbReference>
<evidence type="ECO:0000313" key="9">
    <source>
        <dbReference type="EMBL" id="CAA2617262.1"/>
    </source>
</evidence>
<keyword evidence="5 8" id="KW-0472">Membrane</keyword>
<dbReference type="OrthoDB" id="768548at2759"/>
<reference evidence="9" key="1">
    <citation type="submission" date="2019-12" db="EMBL/GenBank/DDBJ databases">
        <authorList>
            <person name="Scholz U."/>
            <person name="Mascher M."/>
            <person name="Fiebig A."/>
        </authorList>
    </citation>
    <scope>NUCLEOTIDE SEQUENCE</scope>
</reference>
<dbReference type="EMBL" id="LR743590">
    <property type="protein sequence ID" value="CAA2617262.1"/>
    <property type="molecule type" value="Genomic_DNA"/>
</dbReference>
<keyword evidence="11" id="KW-1185">Reference proteome</keyword>
<dbReference type="Proteomes" id="UP000663760">
    <property type="component" value="Chromosome 3"/>
</dbReference>
<evidence type="ECO:0000313" key="10">
    <source>
        <dbReference type="EMBL" id="CAA7392937.1"/>
    </source>
</evidence>
<evidence type="ECO:0000256" key="1">
    <source>
        <dbReference type="ARBA" id="ARBA00004370"/>
    </source>
</evidence>
<feature type="region of interest" description="Disordered" evidence="7">
    <location>
        <begin position="1"/>
        <end position="26"/>
    </location>
</feature>
<organism evidence="9">
    <name type="scientific">Spirodela intermedia</name>
    <name type="common">Intermediate duckweed</name>
    <dbReference type="NCBI Taxonomy" id="51605"/>
    <lineage>
        <taxon>Eukaryota</taxon>
        <taxon>Viridiplantae</taxon>
        <taxon>Streptophyta</taxon>
        <taxon>Embryophyta</taxon>
        <taxon>Tracheophyta</taxon>
        <taxon>Spermatophyta</taxon>
        <taxon>Magnoliopsida</taxon>
        <taxon>Liliopsida</taxon>
        <taxon>Araceae</taxon>
        <taxon>Lemnoideae</taxon>
        <taxon>Spirodela</taxon>
    </lineage>
</organism>
<name>A0A7I8IGE0_SPIIN</name>
<comment type="similarity">
    <text evidence="2">Belongs to the TMEM14 family.</text>
</comment>
<proteinExistence type="inferred from homology"/>
<evidence type="ECO:0000313" key="11">
    <source>
        <dbReference type="Proteomes" id="UP000663760"/>
    </source>
</evidence>
<protein>
    <submittedName>
        <fullName evidence="9">Uncharacterized protein</fullName>
    </submittedName>
</protein>
<evidence type="ECO:0000256" key="8">
    <source>
        <dbReference type="SAM" id="Phobius"/>
    </source>
</evidence>
<evidence type="ECO:0000256" key="7">
    <source>
        <dbReference type="SAM" id="MobiDB-lite"/>
    </source>
</evidence>
<accession>A0A7I8IGE0</accession>
<keyword evidence="4 8" id="KW-1133">Transmembrane helix</keyword>
<feature type="coiled-coil region" evidence="6">
    <location>
        <begin position="90"/>
        <end position="117"/>
    </location>
</feature>
<dbReference type="PANTHER" id="PTHR12668">
    <property type="entry name" value="TRANSMEMBRANE PROTEIN 14, 15"/>
    <property type="match status" value="1"/>
</dbReference>
<evidence type="ECO:0000256" key="5">
    <source>
        <dbReference type="ARBA" id="ARBA00023136"/>
    </source>
</evidence>
<dbReference type="EMBL" id="LR746266">
    <property type="protein sequence ID" value="CAA7392937.1"/>
    <property type="molecule type" value="Genomic_DNA"/>
</dbReference>
<dbReference type="Pfam" id="PF03647">
    <property type="entry name" value="Tmemb_14"/>
    <property type="match status" value="1"/>
</dbReference>
<evidence type="ECO:0000256" key="3">
    <source>
        <dbReference type="ARBA" id="ARBA00022692"/>
    </source>
</evidence>
<feature type="transmembrane region" description="Helical" evidence="8">
    <location>
        <begin position="256"/>
        <end position="275"/>
    </location>
</feature>
<evidence type="ECO:0000256" key="4">
    <source>
        <dbReference type="ARBA" id="ARBA00022989"/>
    </source>
</evidence>
<dbReference type="GO" id="GO:0015245">
    <property type="term" value="F:fatty acid transmembrane transporter activity"/>
    <property type="evidence" value="ECO:0007669"/>
    <property type="project" value="TreeGrafter"/>
</dbReference>
<dbReference type="InterPro" id="IPR044890">
    <property type="entry name" value="TMEM14_sf"/>
</dbReference>
<dbReference type="Gene3D" id="1.10.10.1740">
    <property type="entry name" value="Transmembrane protein 14-like"/>
    <property type="match status" value="1"/>
</dbReference>
<keyword evidence="6" id="KW-0175">Coiled coil</keyword>
<evidence type="ECO:0000256" key="2">
    <source>
        <dbReference type="ARBA" id="ARBA00007590"/>
    </source>
</evidence>
<dbReference type="GO" id="GO:0009706">
    <property type="term" value="C:chloroplast inner membrane"/>
    <property type="evidence" value="ECO:0007669"/>
    <property type="project" value="TreeGrafter"/>
</dbReference>
<feature type="transmembrane region" description="Helical" evidence="8">
    <location>
        <begin position="281"/>
        <end position="301"/>
    </location>
</feature>
<evidence type="ECO:0000256" key="6">
    <source>
        <dbReference type="SAM" id="Coils"/>
    </source>
</evidence>
<dbReference type="PANTHER" id="PTHR12668:SF43">
    <property type="entry name" value="TRANSMEMBRANE PROTEIN 14 HOMOLOG"/>
    <property type="match status" value="1"/>
</dbReference>
<feature type="transmembrane region" description="Helical" evidence="8">
    <location>
        <begin position="226"/>
        <end position="244"/>
    </location>
</feature>
<feature type="transmembrane region" description="Helical" evidence="8">
    <location>
        <begin position="200"/>
        <end position="220"/>
    </location>
</feature>
<sequence length="317" mass="34881">MAAASQNLSSVVSPHPKRLPATRRGATVASGPSRFCAFSVGAPFEARLVRRRRRPQLAADRRFQLLVTFAVPQDSANDEIGGENGADELGKKAKESLEAWKELLESFKEEATKMRSVSQEAYDIYSQKALVILKEASENMKIQSDQARDDLSKLADVISQEGKQYLSTAARNSPESVKDIVETFASSPDELKDVSDVRDFYLGIPYGALLAVGGFLHFMLTGSLSGVRFGIILGGALLVFGVLSLRAWRSGQPSTLFLKGQAAIAGIIFIREWNLIFKFENIFMCFLTGAMLAFFVYRILIDGQNRDQSLKKAAPEN</sequence>
<gene>
    <name evidence="9" type="ORF">SI7747_03003431</name>
    <name evidence="10" type="ORF">SI8410_03003768</name>
</gene>
<comment type="subcellular location">
    <subcellularLocation>
        <location evidence="1">Membrane</location>
    </subcellularLocation>
</comment>
<feature type="compositionally biased region" description="Polar residues" evidence="7">
    <location>
        <begin position="1"/>
        <end position="12"/>
    </location>
</feature>
<dbReference type="AlphaFoldDB" id="A0A7I8IGE0"/>
<keyword evidence="3 8" id="KW-0812">Transmembrane</keyword>